<evidence type="ECO:0000256" key="8">
    <source>
        <dbReference type="ARBA" id="ARBA00067690"/>
    </source>
</evidence>
<feature type="domain" description="BROMI C-terminal Rab TBC-like" evidence="13">
    <location>
        <begin position="880"/>
        <end position="1329"/>
    </location>
</feature>
<reference evidence="14" key="1">
    <citation type="journal article" date="2020" name="Nat. Ecol. Evol.">
        <title>Deeply conserved synteny resolves early events in vertebrate evolution.</title>
        <authorList>
            <person name="Simakov O."/>
            <person name="Marletaz F."/>
            <person name="Yue J.X."/>
            <person name="O'Connell B."/>
            <person name="Jenkins J."/>
            <person name="Brandt A."/>
            <person name="Calef R."/>
            <person name="Tung C.H."/>
            <person name="Huang T.K."/>
            <person name="Schmutz J."/>
            <person name="Satoh N."/>
            <person name="Yu J.K."/>
            <person name="Putnam N.H."/>
            <person name="Green R.E."/>
            <person name="Rokhsar D.S."/>
        </authorList>
    </citation>
    <scope>NUCLEOTIDE SEQUENCE [LARGE SCALE GENOMIC DNA]</scope>
    <source>
        <strain evidence="14">S238N-H82</strain>
    </source>
</reference>
<keyword evidence="5" id="KW-0969">Cilium</keyword>
<reference evidence="15" key="2">
    <citation type="submission" date="2025-08" db="UniProtKB">
        <authorList>
            <consortium name="RefSeq"/>
        </authorList>
    </citation>
    <scope>IDENTIFICATION</scope>
    <source>
        <strain evidence="15">S238N-H82</strain>
        <tissue evidence="15">Testes</tissue>
    </source>
</reference>
<comment type="subcellular location">
    <subcellularLocation>
        <location evidence="1">Cell projection</location>
        <location evidence="1">Cilium</location>
    </subcellularLocation>
    <subcellularLocation>
        <location evidence="2">Cytoplasm</location>
    </subcellularLocation>
</comment>
<dbReference type="PANTHER" id="PTHR13465">
    <property type="entry name" value="UPF0183 PROTEIN"/>
    <property type="match status" value="1"/>
</dbReference>
<dbReference type="GO" id="GO:1905515">
    <property type="term" value="P:non-motile cilium assembly"/>
    <property type="evidence" value="ECO:0000318"/>
    <property type="project" value="GO_Central"/>
</dbReference>
<dbReference type="InterPro" id="IPR035969">
    <property type="entry name" value="Rab-GAP_TBC_sf"/>
</dbReference>
<feature type="domain" description="BROMI N-terminal" evidence="12">
    <location>
        <begin position="22"/>
        <end position="139"/>
    </location>
</feature>
<dbReference type="InterPro" id="IPR039156">
    <property type="entry name" value="PHAF1/BROMI"/>
</dbReference>
<evidence type="ECO:0000256" key="10">
    <source>
        <dbReference type="SAM" id="MobiDB-lite"/>
    </source>
</evidence>
<keyword evidence="6" id="KW-0966">Cell projection</keyword>
<dbReference type="Gene3D" id="1.10.472.80">
    <property type="entry name" value="Ypt/Rab-GAP domain of gyp1p, domain 3"/>
    <property type="match status" value="1"/>
</dbReference>
<dbReference type="KEGG" id="bfo:118417155"/>
<dbReference type="PANTHER" id="PTHR13465:SF3">
    <property type="entry name" value="PROTEIN BROAD-MINDED"/>
    <property type="match status" value="1"/>
</dbReference>
<evidence type="ECO:0000256" key="9">
    <source>
        <dbReference type="ARBA" id="ARBA00075916"/>
    </source>
</evidence>
<dbReference type="Pfam" id="PF14961">
    <property type="entry name" value="BROMI"/>
    <property type="match status" value="1"/>
</dbReference>
<dbReference type="InterPro" id="IPR055392">
    <property type="entry name" value="BROMI_C"/>
</dbReference>
<proteinExistence type="predicted"/>
<keyword evidence="4" id="KW-0963">Cytoplasm</keyword>
<evidence type="ECO:0000256" key="5">
    <source>
        <dbReference type="ARBA" id="ARBA00023069"/>
    </source>
</evidence>
<name>A0A9J7LAB8_BRAFL</name>
<feature type="compositionally biased region" description="Low complexity" evidence="10">
    <location>
        <begin position="163"/>
        <end position="172"/>
    </location>
</feature>
<dbReference type="Pfam" id="PF23440">
    <property type="entry name" value="BROMI_C"/>
    <property type="match status" value="1"/>
</dbReference>
<comment type="function">
    <text evidence="7">Required for high-level Shh responses in the developing neural tube. Together with CDK20, controls the structure of the primary cilium by coordinating assembly of the ciliary membrane and axoneme, allowing GLI2 to be properly activated in response to Shh signaling.</text>
</comment>
<dbReference type="OMA" id="ECVTFMS"/>
<gene>
    <name evidence="15" type="primary">LOC118417155</name>
</gene>
<evidence type="ECO:0000256" key="2">
    <source>
        <dbReference type="ARBA" id="ARBA00004496"/>
    </source>
</evidence>
<evidence type="ECO:0000313" key="14">
    <source>
        <dbReference type="Proteomes" id="UP000001554"/>
    </source>
</evidence>
<dbReference type="GO" id="GO:0005737">
    <property type="term" value="C:cytoplasm"/>
    <property type="evidence" value="ECO:0007669"/>
    <property type="project" value="UniProtKB-SubCell"/>
</dbReference>
<evidence type="ECO:0000256" key="1">
    <source>
        <dbReference type="ARBA" id="ARBA00004138"/>
    </source>
</evidence>
<evidence type="ECO:0000313" key="15">
    <source>
        <dbReference type="RefSeq" id="XP_035678465.1"/>
    </source>
</evidence>
<protein>
    <recommendedName>
        <fullName evidence="8">Protein broad-minded</fullName>
    </recommendedName>
    <alternativeName>
        <fullName evidence="9">TBC1 domain family member 32</fullName>
    </alternativeName>
</protein>
<feature type="region of interest" description="Disordered" evidence="10">
    <location>
        <begin position="139"/>
        <end position="172"/>
    </location>
</feature>
<evidence type="ECO:0000256" key="4">
    <source>
        <dbReference type="ARBA" id="ARBA00022490"/>
    </source>
</evidence>
<dbReference type="Pfam" id="PF23431">
    <property type="entry name" value="BROMI_N"/>
    <property type="match status" value="1"/>
</dbReference>
<dbReference type="GO" id="GO:0005929">
    <property type="term" value="C:cilium"/>
    <property type="evidence" value="ECO:0007669"/>
    <property type="project" value="UniProtKB-SubCell"/>
</dbReference>
<keyword evidence="14" id="KW-1185">Reference proteome</keyword>
<dbReference type="InterPro" id="IPR055391">
    <property type="entry name" value="BROMI_N"/>
</dbReference>
<evidence type="ECO:0000256" key="6">
    <source>
        <dbReference type="ARBA" id="ARBA00023273"/>
    </source>
</evidence>
<keyword evidence="3" id="KW-0217">Developmental protein</keyword>
<dbReference type="Proteomes" id="UP000001554">
    <property type="component" value="Chromosome 6"/>
</dbReference>
<evidence type="ECO:0000259" key="12">
    <source>
        <dbReference type="Pfam" id="PF23431"/>
    </source>
</evidence>
<evidence type="ECO:0000259" key="13">
    <source>
        <dbReference type="Pfam" id="PF23440"/>
    </source>
</evidence>
<evidence type="ECO:0000259" key="11">
    <source>
        <dbReference type="Pfam" id="PF14961"/>
    </source>
</evidence>
<evidence type="ECO:0000256" key="3">
    <source>
        <dbReference type="ARBA" id="ARBA00022473"/>
    </source>
</evidence>
<feature type="domain" description="BROMI middle region" evidence="11">
    <location>
        <begin position="188"/>
        <end position="862"/>
    </location>
</feature>
<dbReference type="FunFam" id="1.10.472.80:FF:000031">
    <property type="entry name" value="TBC1 domain family, member 32"/>
    <property type="match status" value="1"/>
</dbReference>
<dbReference type="SUPFAM" id="SSF47923">
    <property type="entry name" value="Ypt/Rab-GAP domain of gyp1p"/>
    <property type="match status" value="1"/>
</dbReference>
<sequence>MSTPASSSGMSSLKTQDVLPALRQMMKNLEPNIRAAGSMDAAEDLMLHLEERDPSFHRYEFVKLIRSNIEESLGPLMDEEIEKYARSGQAYDTGQDTVVQTMVAHLVNSPAYSNLTQQLMVETKSAVETLTREFQEEQEAQQALESRVEGPGFRRAPSFGYLSQSSDNDSCGSSLNNSDFMFPNQKEFEQIGEKMDQRQQVETRIEAIEQLGRIPPTEVLSSDNWPQLKKGLMDALGDANEQLADKSLKLHARMFSSSQHSMNREVYTSLVEHLNMQFTYKGQKGDLKTGLDVTSPSACRLLRRFRLMNEFMCVVPSYWIRCPDKFLEEVVDSTLYLLHTHPTKALGGAEPLTPVHYLAMLDKKAGWFKKWMHGNYSRTVVLRMLKEKYRALIDNAVKKSLEFCESRKHPHSLLDEVTSALQRESISTDSQQQNGDGKRTTYAGPELEYIYFIHSLCMLGRMLLYSNGRAFFPIKVKDREVKVTDLLVSFVQLLSLPNQSTRPYTGLDAASLVADVLKMIAGCEAALVECLCKDAVVSVLLEPVKARLKPTKGKKCAGETTLLHIADILSCLASSQTGRRMLLYGEAGNKAGKPNRNISSTAAHTIVEFATRALSSTLPSEESSPSYEVVGAYVFVCRQLYSTCEGLSVMHSYKLHTCIAEAWRMASHEADIATTPLPAVEGDQTDSRRVLLWEESLIDNLLNFAATPKGLLLLQQTGAINECVDYMYARYAKKLQVSKHEKFGYGVMVTQVAATAPGMVALQSTGFIKALVNELWTQLECGKDDVRVIRPSPIPVDPIDRTAHKSFTSVLNLLSSFPAVYEALAEQKLQNAESYTFRDMPNDMVGLMERLILVDTPAKMHALFNYEQSHTFGLRVLSVMCSCLDTFLLLETQYKVQESLLGCQAENVKEESNELIIDALSVERNHVLVRTYLIGGPSERKLPPRVLLDIEDGRDPYPFPLFSSFPIPKPYTTTMAGRSAMKQDSELSRYLSQTKTAEKNQAWLDGCRKAFCKVLTSKPDLAKANEDWKELTVLVDMLEKVVQGQIKVQEETIFPKVDYKVMMRDRRDVHGSDKALKSQSLSAVQQLGVQLTIRYGSHLNLVKNTKDTKEQLTHLLKQVRFFLRQQQRNIDCQLRLLQGEYVGHDWFTSTLFLMMLGKSERCWNFLIKFSTLLSSGYLWMARLHASAHLPVPLTVSGIHPVYYCSAHYVELILQAEVPAVASAFRMSGYTPSQICQHWLRQCFWNYLDWLEICHYLCTCIVLGVDYQVYTCVAILRHLTHDILQHTQNQDLQVFLKEQPIPGFRVGEHLEFMQQLEERYRQTVQPDMRNLAKP</sequence>
<organism evidence="14 15">
    <name type="scientific">Branchiostoma floridae</name>
    <name type="common">Florida lancelet</name>
    <name type="synonym">Amphioxus</name>
    <dbReference type="NCBI Taxonomy" id="7739"/>
    <lineage>
        <taxon>Eukaryota</taxon>
        <taxon>Metazoa</taxon>
        <taxon>Chordata</taxon>
        <taxon>Cephalochordata</taxon>
        <taxon>Leptocardii</taxon>
        <taxon>Amphioxiformes</taxon>
        <taxon>Branchiostomatidae</taxon>
        <taxon>Branchiostoma</taxon>
    </lineage>
</organism>
<evidence type="ECO:0000256" key="7">
    <source>
        <dbReference type="ARBA" id="ARBA00054310"/>
    </source>
</evidence>
<dbReference type="OrthoDB" id="1668230at2759"/>
<dbReference type="RefSeq" id="XP_035678465.1">
    <property type="nucleotide sequence ID" value="XM_035822572.1"/>
</dbReference>
<dbReference type="GeneID" id="118417155"/>
<accession>A0A9J7LAB8</accession>
<dbReference type="InterPro" id="IPR032735">
    <property type="entry name" value="BROMI_M"/>
</dbReference>